<proteinExistence type="predicted"/>
<evidence type="ECO:0000256" key="2">
    <source>
        <dbReference type="SAM" id="SignalP"/>
    </source>
</evidence>
<evidence type="ECO:0000313" key="4">
    <source>
        <dbReference type="Proteomes" id="UP000694843"/>
    </source>
</evidence>
<evidence type="ECO:0000313" key="3">
    <source>
        <dbReference type="EMBL" id="KAA0200688.1"/>
    </source>
</evidence>
<dbReference type="GeneID" id="108669001"/>
<accession>A0A6A0H5Q8</accession>
<feature type="region of interest" description="Disordered" evidence="1">
    <location>
        <begin position="317"/>
        <end position="347"/>
    </location>
</feature>
<dbReference type="OMA" id="PAHYHSH"/>
<reference evidence="3" key="2">
    <citation type="journal article" date="2018" name="Environ. Sci. Technol.">
        <title>The Toxicogenome of Hyalella azteca: A Model for Sediment Ecotoxicology and Evolutionary Toxicology.</title>
        <authorList>
            <person name="Poynton H.C."/>
            <person name="Hasenbein S."/>
            <person name="Benoit J.B."/>
            <person name="Sepulveda M.S."/>
            <person name="Poelchau M.F."/>
            <person name="Hughes D.S.T."/>
            <person name="Murali S.C."/>
            <person name="Chen S."/>
            <person name="Glastad K.M."/>
            <person name="Goodisman M.A.D."/>
            <person name="Werren J.H."/>
            <person name="Vineis J.H."/>
            <person name="Bowen J.L."/>
            <person name="Friedrich M."/>
            <person name="Jones J."/>
            <person name="Robertson H.M."/>
            <person name="Feyereisen R."/>
            <person name="Mechler-Hickson A."/>
            <person name="Mathers N."/>
            <person name="Lee C.E."/>
            <person name="Colbourne J.K."/>
            <person name="Biales A."/>
            <person name="Johnston J.S."/>
            <person name="Wellborn G.A."/>
            <person name="Rosendale A.J."/>
            <person name="Cridge A.G."/>
            <person name="Munoz-Torres M.C."/>
            <person name="Bain P.A."/>
            <person name="Manny A.R."/>
            <person name="Major K.M."/>
            <person name="Lambert F.N."/>
            <person name="Vulpe C.D."/>
            <person name="Tuck P."/>
            <person name="Blalock B.J."/>
            <person name="Lin Y.Y."/>
            <person name="Smith M.E."/>
            <person name="Ochoa-Acuna H."/>
            <person name="Chen M.M."/>
            <person name="Childers C.P."/>
            <person name="Qu J."/>
            <person name="Dugan S."/>
            <person name="Lee S.L."/>
            <person name="Chao H."/>
            <person name="Dinh H."/>
            <person name="Han Y."/>
            <person name="Doddapaneni H."/>
            <person name="Worley K.C."/>
            <person name="Muzny D.M."/>
            <person name="Gibbs R.A."/>
            <person name="Richards S."/>
        </authorList>
    </citation>
    <scope>NUCLEOTIDE SEQUENCE</scope>
    <source>
        <strain evidence="3">HAZT.00-mixed</strain>
        <tissue evidence="3">Whole organism</tissue>
    </source>
</reference>
<feature type="region of interest" description="Disordered" evidence="1">
    <location>
        <begin position="365"/>
        <end position="385"/>
    </location>
</feature>
<gene>
    <name evidence="5" type="primary">LOC108669001</name>
    <name evidence="3" type="ORF">HAZT_HAZT004129</name>
</gene>
<dbReference type="KEGG" id="hazt:108669001"/>
<evidence type="ECO:0000313" key="5">
    <source>
        <dbReference type="RefSeq" id="XP_018011775.1"/>
    </source>
</evidence>
<feature type="chain" id="PRO_5044628589" evidence="2">
    <location>
        <begin position="29"/>
        <end position="385"/>
    </location>
</feature>
<keyword evidence="2" id="KW-0732">Signal</keyword>
<sequence length="385" mass="41078">MVGSSVAGLLSSVFTGFLLLQQLSFAAADGRGTAATAAAVTARQRPYSGPASSPTQRFFLGPVKGILDFMDDIFDDDDYRGHGRYPPYGGYHGGVIPPYAPSYAPYPPHGGYPPHVGYPPHGVYPPHGGYPPHGEYPPHGGYPPYGGHPPPGAYPPYGPVHPQPIYPPQIPYGPSFPHGAYPSHQAIVPGDYGPPVGYPNHNAIPVPPVYPAPAPAYGPQPYSHPPNFGYDQPKPIASYGPPVPVKPVVDAYGPPISAPPTYPQPVASYAPPVPPKPVAIYGPPAPPKPAATYGPPIHHKPISAYESPSHVKPIASYEHRPPPVSSYEPPPLKKRPDSTYFAPHDDGNSAIFEKISQIPSADFVSAEQHIPSKPHKSKKEKWVWS</sequence>
<feature type="signal peptide" evidence="2">
    <location>
        <begin position="1"/>
        <end position="28"/>
    </location>
</feature>
<dbReference type="Proteomes" id="UP000711488">
    <property type="component" value="Unassembled WGS sequence"/>
</dbReference>
<keyword evidence="4" id="KW-1185">Reference proteome</keyword>
<reference evidence="5" key="4">
    <citation type="submission" date="2025-04" db="UniProtKB">
        <authorList>
            <consortium name="RefSeq"/>
        </authorList>
    </citation>
    <scope>IDENTIFICATION</scope>
    <source>
        <tissue evidence="5">Whole organism</tissue>
    </source>
</reference>
<dbReference type="EMBL" id="JQDR03006127">
    <property type="protein sequence ID" value="KAA0200688.1"/>
    <property type="molecule type" value="Genomic_DNA"/>
</dbReference>
<dbReference type="Proteomes" id="UP000694843">
    <property type="component" value="Unplaced"/>
</dbReference>
<name>A0A6A0H5Q8_HYAAZ</name>
<dbReference type="AlphaFoldDB" id="A0A6A0H5Q8"/>
<protein>
    <submittedName>
        <fullName evidence="5">Extensin</fullName>
    </submittedName>
</protein>
<reference evidence="3" key="1">
    <citation type="submission" date="2014-08" db="EMBL/GenBank/DDBJ databases">
        <authorList>
            <person name="Murali S."/>
            <person name="Richards S."/>
            <person name="Bandaranaike D."/>
            <person name="Bellair M."/>
            <person name="Blankenburg K."/>
            <person name="Chao H."/>
            <person name="Dinh H."/>
            <person name="Doddapaneni H."/>
            <person name="Dugan-Rocha S."/>
            <person name="Elkadiri S."/>
            <person name="Gnanaolivu R."/>
            <person name="Hughes D."/>
            <person name="Lee S."/>
            <person name="Li M."/>
            <person name="Ming W."/>
            <person name="Munidasa M."/>
            <person name="Muniz J."/>
            <person name="Nguyen L."/>
            <person name="Osuji N."/>
            <person name="Pu L.-L."/>
            <person name="Puazo M."/>
            <person name="Skinner E."/>
            <person name="Qu C."/>
            <person name="Quiroz J."/>
            <person name="Raj R."/>
            <person name="Weissenberger G."/>
            <person name="Xin Y."/>
            <person name="Zou X."/>
            <person name="Han Y."/>
            <person name="Worley K."/>
            <person name="Muzny D."/>
            <person name="Gibbs R."/>
        </authorList>
    </citation>
    <scope>NUCLEOTIDE SEQUENCE</scope>
    <source>
        <strain evidence="3">HAZT.00-mixed</strain>
        <tissue evidence="3">Whole organism</tissue>
    </source>
</reference>
<evidence type="ECO:0000256" key="1">
    <source>
        <dbReference type="SAM" id="MobiDB-lite"/>
    </source>
</evidence>
<organism evidence="3">
    <name type="scientific">Hyalella azteca</name>
    <name type="common">Amphipod</name>
    <dbReference type="NCBI Taxonomy" id="294128"/>
    <lineage>
        <taxon>Eukaryota</taxon>
        <taxon>Metazoa</taxon>
        <taxon>Ecdysozoa</taxon>
        <taxon>Arthropoda</taxon>
        <taxon>Crustacea</taxon>
        <taxon>Multicrustacea</taxon>
        <taxon>Malacostraca</taxon>
        <taxon>Eumalacostraca</taxon>
        <taxon>Peracarida</taxon>
        <taxon>Amphipoda</taxon>
        <taxon>Senticaudata</taxon>
        <taxon>Talitrida</taxon>
        <taxon>Talitroidea</taxon>
        <taxon>Hyalellidae</taxon>
        <taxon>Hyalella</taxon>
    </lineage>
</organism>
<dbReference type="RefSeq" id="XP_018011775.1">
    <property type="nucleotide sequence ID" value="XM_018156286.2"/>
</dbReference>
<reference evidence="3" key="3">
    <citation type="submission" date="2019-06" db="EMBL/GenBank/DDBJ databases">
        <authorList>
            <person name="Poynton C."/>
            <person name="Hasenbein S."/>
            <person name="Benoit J.B."/>
            <person name="Sepulveda M.S."/>
            <person name="Poelchau M.F."/>
            <person name="Murali S.C."/>
            <person name="Chen S."/>
            <person name="Glastad K.M."/>
            <person name="Werren J.H."/>
            <person name="Vineis J.H."/>
            <person name="Bowen J.L."/>
            <person name="Friedrich M."/>
            <person name="Jones J."/>
            <person name="Robertson H.M."/>
            <person name="Feyereisen R."/>
            <person name="Mechler-Hickson A."/>
            <person name="Mathers N."/>
            <person name="Lee C.E."/>
            <person name="Colbourne J.K."/>
            <person name="Biales A."/>
            <person name="Johnston J.S."/>
            <person name="Wellborn G.A."/>
            <person name="Rosendale A.J."/>
            <person name="Cridge A.G."/>
            <person name="Munoz-Torres M.C."/>
            <person name="Bain P.A."/>
            <person name="Manny A.R."/>
            <person name="Major K.M."/>
            <person name="Lambert F.N."/>
            <person name="Vulpe C.D."/>
            <person name="Tuck P."/>
            <person name="Blalock B.J."/>
            <person name="Lin Y.-Y."/>
            <person name="Smith M.E."/>
            <person name="Ochoa-Acuna H."/>
            <person name="Chen M.-J.M."/>
            <person name="Childers C.P."/>
            <person name="Qu J."/>
            <person name="Dugan S."/>
            <person name="Lee S.L."/>
            <person name="Chao H."/>
            <person name="Dinh H."/>
            <person name="Han Y."/>
            <person name="Doddapaneni H."/>
            <person name="Worley K.C."/>
            <person name="Muzny D.M."/>
            <person name="Gibbs R.A."/>
            <person name="Richards S."/>
        </authorList>
    </citation>
    <scope>NUCLEOTIDE SEQUENCE</scope>
    <source>
        <strain evidence="3">HAZT.00-mixed</strain>
        <tissue evidence="3">Whole organism</tissue>
    </source>
</reference>